<dbReference type="EMBL" id="CP011542">
    <property type="protein sequence ID" value="AKK05445.1"/>
    <property type="molecule type" value="Genomic_DNA"/>
</dbReference>
<dbReference type="InterPro" id="IPR026816">
    <property type="entry name" value="Flavodoxin_dom"/>
</dbReference>
<dbReference type="STRING" id="571915.CMUST_05545"/>
<dbReference type="AlphaFoldDB" id="A0A0G3GY32"/>
<dbReference type="OrthoDB" id="4878515at2"/>
<dbReference type="KEGG" id="cmv:CMUST_05545"/>
<reference evidence="2 3" key="1">
    <citation type="journal article" date="2015" name="Genome Announc.">
        <title>Complete Genome Sequence of the Type Strain Corynebacterium mustelae DSM 45274, Isolated from Various Tissues of a Male Ferret with Lethal Sepsis.</title>
        <authorList>
            <person name="Ruckert C."/>
            <person name="Eimer J."/>
            <person name="Winkler A."/>
            <person name="Tauch A."/>
        </authorList>
    </citation>
    <scope>NUCLEOTIDE SEQUENCE [LARGE SCALE GENOMIC DNA]</scope>
    <source>
        <strain evidence="2 3">DSM 45274</strain>
    </source>
</reference>
<feature type="domain" description="Flavodoxin" evidence="1">
    <location>
        <begin position="6"/>
        <end position="127"/>
    </location>
</feature>
<dbReference type="Pfam" id="PF12724">
    <property type="entry name" value="Flavodoxin_5"/>
    <property type="match status" value="1"/>
</dbReference>
<sequence length="169" mass="18713">MATVYIRYKSAYSSTRHYAERLAELLGTEAYDLSIPVPDDGEPVVVLSYVHGPKIPAATCVSELHARASAPRPLAAVAVGMTPIDVAEEKDQLLELVPAECARFYLSGDLIYSTMQAKHKAIMTSIVTALRFKPKRNQGEQNIVDSYNVDTRTMDFAQLAPIVEWATRR</sequence>
<dbReference type="PATRIC" id="fig|571915.4.peg.1174"/>
<name>A0A0G3GY32_9CORY</name>
<accession>A0A0G3GY32</accession>
<proteinExistence type="predicted"/>
<evidence type="ECO:0000313" key="2">
    <source>
        <dbReference type="EMBL" id="AKK05445.1"/>
    </source>
</evidence>
<evidence type="ECO:0000259" key="1">
    <source>
        <dbReference type="Pfam" id="PF12724"/>
    </source>
</evidence>
<gene>
    <name evidence="2" type="ORF">CMUST_05545</name>
</gene>
<organism evidence="2 3">
    <name type="scientific">Corynebacterium mustelae</name>
    <dbReference type="NCBI Taxonomy" id="571915"/>
    <lineage>
        <taxon>Bacteria</taxon>
        <taxon>Bacillati</taxon>
        <taxon>Actinomycetota</taxon>
        <taxon>Actinomycetes</taxon>
        <taxon>Mycobacteriales</taxon>
        <taxon>Corynebacteriaceae</taxon>
        <taxon>Corynebacterium</taxon>
    </lineage>
</organism>
<protein>
    <submittedName>
        <fullName evidence="2">Flavodoxin domain</fullName>
    </submittedName>
</protein>
<keyword evidence="3" id="KW-1185">Reference proteome</keyword>
<reference evidence="3" key="2">
    <citation type="submission" date="2015-05" db="EMBL/GenBank/DDBJ databases">
        <title>Complete genome sequence of Corynebacterium mustelae DSM 45274, isolated from various tissues of a male ferret with lethal sepsis.</title>
        <authorList>
            <person name="Ruckert C."/>
            <person name="Albersmeier A."/>
            <person name="Winkler A."/>
            <person name="Tauch A."/>
        </authorList>
    </citation>
    <scope>NUCLEOTIDE SEQUENCE [LARGE SCALE GENOMIC DNA]</scope>
    <source>
        <strain evidence="3">DSM 45274</strain>
    </source>
</reference>
<evidence type="ECO:0000313" key="3">
    <source>
        <dbReference type="Proteomes" id="UP000035199"/>
    </source>
</evidence>
<dbReference type="RefSeq" id="WP_047261659.1">
    <property type="nucleotide sequence ID" value="NZ_CP011542.1"/>
</dbReference>
<dbReference type="Proteomes" id="UP000035199">
    <property type="component" value="Chromosome"/>
</dbReference>